<keyword evidence="3" id="KW-1185">Reference proteome</keyword>
<protein>
    <submittedName>
        <fullName evidence="2">Uncharacterized protein</fullName>
    </submittedName>
</protein>
<evidence type="ECO:0000313" key="2">
    <source>
        <dbReference type="EMBL" id="EXB76230.1"/>
    </source>
</evidence>
<evidence type="ECO:0000313" key="3">
    <source>
        <dbReference type="Proteomes" id="UP000030645"/>
    </source>
</evidence>
<evidence type="ECO:0000256" key="1">
    <source>
        <dbReference type="SAM" id="MobiDB-lite"/>
    </source>
</evidence>
<organism evidence="2 3">
    <name type="scientific">Morus notabilis</name>
    <dbReference type="NCBI Taxonomy" id="981085"/>
    <lineage>
        <taxon>Eukaryota</taxon>
        <taxon>Viridiplantae</taxon>
        <taxon>Streptophyta</taxon>
        <taxon>Embryophyta</taxon>
        <taxon>Tracheophyta</taxon>
        <taxon>Spermatophyta</taxon>
        <taxon>Magnoliopsida</taxon>
        <taxon>eudicotyledons</taxon>
        <taxon>Gunneridae</taxon>
        <taxon>Pentapetalae</taxon>
        <taxon>rosids</taxon>
        <taxon>fabids</taxon>
        <taxon>Rosales</taxon>
        <taxon>Moraceae</taxon>
        <taxon>Moreae</taxon>
        <taxon>Morus</taxon>
    </lineage>
</organism>
<accession>W9R8K1</accession>
<sequence length="89" mass="9851">MQMLYKRQKLSESPSLPFSASHPLLPSSLATRSLTHVKELSIIVPALRNVVSSNDFASATAKFLQFPPFADDIINDAGVIPRSRNRPFL</sequence>
<dbReference type="AlphaFoldDB" id="W9R8K1"/>
<dbReference type="EMBL" id="KE344715">
    <property type="protein sequence ID" value="EXB76230.1"/>
    <property type="molecule type" value="Genomic_DNA"/>
</dbReference>
<reference evidence="3" key="1">
    <citation type="submission" date="2013-01" db="EMBL/GenBank/DDBJ databases">
        <title>Draft Genome Sequence of a Mulberry Tree, Morus notabilis C.K. Schneid.</title>
        <authorList>
            <person name="He N."/>
            <person name="Zhao S."/>
        </authorList>
    </citation>
    <scope>NUCLEOTIDE SEQUENCE</scope>
</reference>
<feature type="region of interest" description="Disordered" evidence="1">
    <location>
        <begin position="1"/>
        <end position="20"/>
    </location>
</feature>
<gene>
    <name evidence="2" type="ORF">L484_025584</name>
</gene>
<proteinExistence type="predicted"/>
<name>W9R8K1_9ROSA</name>
<dbReference type="Proteomes" id="UP000030645">
    <property type="component" value="Unassembled WGS sequence"/>
</dbReference>